<feature type="signal peptide" evidence="1">
    <location>
        <begin position="1"/>
        <end position="27"/>
    </location>
</feature>
<protein>
    <submittedName>
        <fullName evidence="2">Choline-binding protein</fullName>
    </submittedName>
</protein>
<dbReference type="Proteomes" id="UP000460132">
    <property type="component" value="Unassembled WGS sequence"/>
</dbReference>
<dbReference type="EMBL" id="WWFF01000006">
    <property type="protein sequence ID" value="MYN53723.1"/>
    <property type="molecule type" value="Genomic_DNA"/>
</dbReference>
<accession>A0A7X4KTA4</accession>
<reference evidence="2 3" key="1">
    <citation type="submission" date="2020-01" db="EMBL/GenBank/DDBJ databases">
        <title>Vaginal microbiome of pregnant Indian women: Insights into the genome of dominants Lactobacillus species.</title>
        <authorList>
            <person name="Das B."/>
            <person name="Mehta O."/>
            <person name="Ghosh T.S."/>
            <person name="Kothidar A."/>
            <person name="Gowtham M.R."/>
            <person name="Mitra R."/>
            <person name="Kshetrapal P."/>
            <person name="Wadhwa N."/>
            <person name="Thiruvengadam R."/>
            <person name="Nair G.B."/>
            <person name="Bhatnagar S."/>
            <person name="Pore S."/>
        </authorList>
    </citation>
    <scope>NUCLEOTIDE SEQUENCE [LARGE SCALE GENOMIC DNA]</scope>
    <source>
        <strain evidence="2 3">Indica2</strain>
    </source>
</reference>
<sequence length="146" mass="15794">MRHKKLVGVASALLTVLGLGITTTVSADPFLNVFAASQGTWTITSVHVPSWGGGSSATGKSNLKKTNSNYASFNADALQNRFGYNVRLCNNQGESKSDYVGLFKNKTTRAGNNGGIKGYHYWADVHSQNFEPSESNVKLHFSADYK</sequence>
<organism evidence="2 3">
    <name type="scientific">Lactobacillus crispatus</name>
    <dbReference type="NCBI Taxonomy" id="47770"/>
    <lineage>
        <taxon>Bacteria</taxon>
        <taxon>Bacillati</taxon>
        <taxon>Bacillota</taxon>
        <taxon>Bacilli</taxon>
        <taxon>Lactobacillales</taxon>
        <taxon>Lactobacillaceae</taxon>
        <taxon>Lactobacillus</taxon>
    </lineage>
</organism>
<proteinExistence type="predicted"/>
<evidence type="ECO:0000256" key="1">
    <source>
        <dbReference type="SAM" id="SignalP"/>
    </source>
</evidence>
<dbReference type="RefSeq" id="WP_061205032.1">
    <property type="nucleotide sequence ID" value="NZ_LSVK01000007.1"/>
</dbReference>
<evidence type="ECO:0000313" key="2">
    <source>
        <dbReference type="EMBL" id="MYN53723.1"/>
    </source>
</evidence>
<name>A0A7X4KTA4_9LACO</name>
<gene>
    <name evidence="2" type="ORF">GTK63_05205</name>
</gene>
<feature type="chain" id="PRO_5031017398" evidence="1">
    <location>
        <begin position="28"/>
        <end position="146"/>
    </location>
</feature>
<comment type="caution">
    <text evidence="2">The sequence shown here is derived from an EMBL/GenBank/DDBJ whole genome shotgun (WGS) entry which is preliminary data.</text>
</comment>
<evidence type="ECO:0000313" key="3">
    <source>
        <dbReference type="Proteomes" id="UP000460132"/>
    </source>
</evidence>
<dbReference type="AlphaFoldDB" id="A0A7X4KTA4"/>
<keyword evidence="1" id="KW-0732">Signal</keyword>